<evidence type="ECO:0000256" key="1">
    <source>
        <dbReference type="SAM" id="Phobius"/>
    </source>
</evidence>
<reference evidence="2 3" key="2">
    <citation type="submission" date="2017-09" db="EMBL/GenBank/DDBJ databases">
        <title>Tripartite evolution among Lactobacillus johnsonii, Lactobacillus taiwanensis, Lactobacillus reuteri and their rodent host.</title>
        <authorList>
            <person name="Wang T."/>
            <person name="Knowles S."/>
            <person name="Cheng C."/>
        </authorList>
    </citation>
    <scope>NUCLEOTIDE SEQUENCE [LARGE SCALE GENOMIC DNA]</scope>
    <source>
        <strain evidence="2 3">105n</strain>
    </source>
</reference>
<evidence type="ECO:0000313" key="3">
    <source>
        <dbReference type="Proteomes" id="UP000216681"/>
    </source>
</evidence>
<sequence>MKLKEGNHMLINLVSILLMGVFIYALVVNFRRGNFAYSFVMYVGAIIFYANFYHNLSRDWAFWLMLVMLLVSIALAIYFIYRAIECQNNRHHYWGAVALSGLTVLLVLLFNLLL</sequence>
<evidence type="ECO:0000313" key="2">
    <source>
        <dbReference type="EMBL" id="OYS92125.1"/>
    </source>
</evidence>
<name>A0AB73R3M1_LIMRT</name>
<dbReference type="AlphaFoldDB" id="A0AB73R3M1"/>
<dbReference type="EMBL" id="NGPX01000079">
    <property type="protein sequence ID" value="OYS92125.1"/>
    <property type="molecule type" value="Genomic_DNA"/>
</dbReference>
<dbReference type="RefSeq" id="WP_094512599.1">
    <property type="nucleotide sequence ID" value="NZ_NGPU01000108.1"/>
</dbReference>
<keyword evidence="1" id="KW-1133">Transmembrane helix</keyword>
<feature type="transmembrane region" description="Helical" evidence="1">
    <location>
        <begin position="60"/>
        <end position="81"/>
    </location>
</feature>
<accession>A0AB73R3M1</accession>
<keyword evidence="1" id="KW-0812">Transmembrane</keyword>
<reference evidence="2 3" key="1">
    <citation type="submission" date="2017-05" db="EMBL/GenBank/DDBJ databases">
        <authorList>
            <person name="Lin X.B."/>
            <person name="Stothard P."/>
            <person name="Tasseva G."/>
            <person name="Walter J."/>
        </authorList>
    </citation>
    <scope>NUCLEOTIDE SEQUENCE [LARGE SCALE GENOMIC DNA]</scope>
    <source>
        <strain evidence="2 3">105n</strain>
    </source>
</reference>
<feature type="transmembrane region" description="Helical" evidence="1">
    <location>
        <begin position="35"/>
        <end position="54"/>
    </location>
</feature>
<gene>
    <name evidence="2" type="ORF">CBG15_09615</name>
</gene>
<proteinExistence type="predicted"/>
<evidence type="ECO:0008006" key="4">
    <source>
        <dbReference type="Google" id="ProtNLM"/>
    </source>
</evidence>
<organism evidence="2 3">
    <name type="scientific">Limosilactobacillus reuteri</name>
    <name type="common">Lactobacillus reuteri</name>
    <dbReference type="NCBI Taxonomy" id="1598"/>
    <lineage>
        <taxon>Bacteria</taxon>
        <taxon>Bacillati</taxon>
        <taxon>Bacillota</taxon>
        <taxon>Bacilli</taxon>
        <taxon>Lactobacillales</taxon>
        <taxon>Lactobacillaceae</taxon>
        <taxon>Limosilactobacillus</taxon>
    </lineage>
</organism>
<comment type="caution">
    <text evidence="2">The sequence shown here is derived from an EMBL/GenBank/DDBJ whole genome shotgun (WGS) entry which is preliminary data.</text>
</comment>
<keyword evidence="1" id="KW-0472">Membrane</keyword>
<feature type="transmembrane region" description="Helical" evidence="1">
    <location>
        <begin position="93"/>
        <end position="113"/>
    </location>
</feature>
<protein>
    <recommendedName>
        <fullName evidence="4">Transmembrane protein</fullName>
    </recommendedName>
</protein>
<dbReference type="Proteomes" id="UP000216681">
    <property type="component" value="Unassembled WGS sequence"/>
</dbReference>
<feature type="transmembrane region" description="Helical" evidence="1">
    <location>
        <begin position="6"/>
        <end position="28"/>
    </location>
</feature>